<proteinExistence type="predicted"/>
<sequence>MDVITNPLNYKIMLTLAKMIIDILTSVIL</sequence>
<name>A0A1I3PU79_9FLAO</name>
<protein>
    <submittedName>
        <fullName evidence="1">Uncharacterized protein</fullName>
    </submittedName>
</protein>
<evidence type="ECO:0000313" key="2">
    <source>
        <dbReference type="Proteomes" id="UP000199559"/>
    </source>
</evidence>
<gene>
    <name evidence="1" type="ORF">SAMN05443431_105283</name>
</gene>
<evidence type="ECO:0000313" key="1">
    <source>
        <dbReference type="EMBL" id="SFJ25374.1"/>
    </source>
</evidence>
<dbReference type="AlphaFoldDB" id="A0A1I3PU79"/>
<keyword evidence="2" id="KW-1185">Reference proteome</keyword>
<accession>A0A1I3PU79</accession>
<reference evidence="2" key="1">
    <citation type="submission" date="2016-10" db="EMBL/GenBank/DDBJ databases">
        <authorList>
            <person name="Varghese N."/>
            <person name="Submissions S."/>
        </authorList>
    </citation>
    <scope>NUCLEOTIDE SEQUENCE [LARGE SCALE GENOMIC DNA]</scope>
    <source>
        <strain evidence="2">DSM 28881</strain>
    </source>
</reference>
<organism evidence="1 2">
    <name type="scientific">Olleya namhaensis</name>
    <dbReference type="NCBI Taxonomy" id="1144750"/>
    <lineage>
        <taxon>Bacteria</taxon>
        <taxon>Pseudomonadati</taxon>
        <taxon>Bacteroidota</taxon>
        <taxon>Flavobacteriia</taxon>
        <taxon>Flavobacteriales</taxon>
        <taxon>Flavobacteriaceae</taxon>
    </lineage>
</organism>
<dbReference type="Proteomes" id="UP000199559">
    <property type="component" value="Unassembled WGS sequence"/>
</dbReference>
<dbReference type="EMBL" id="FORM01000005">
    <property type="protein sequence ID" value="SFJ25374.1"/>
    <property type="molecule type" value="Genomic_DNA"/>
</dbReference>